<accession>A0A9Q8UR35</accession>
<dbReference type="Pfam" id="PF04979">
    <property type="entry name" value="IPP-2"/>
    <property type="match status" value="1"/>
</dbReference>
<feature type="region of interest" description="Disordered" evidence="1">
    <location>
        <begin position="169"/>
        <end position="249"/>
    </location>
</feature>
<dbReference type="EMBL" id="CP090168">
    <property type="protein sequence ID" value="UJO19300.1"/>
    <property type="molecule type" value="Genomic_DNA"/>
</dbReference>
<evidence type="ECO:0000256" key="1">
    <source>
        <dbReference type="SAM" id="MobiDB-lite"/>
    </source>
</evidence>
<gene>
    <name evidence="2" type="ORF">CLAFUR5_06957</name>
</gene>
<dbReference type="AlphaFoldDB" id="A0A9Q8UR35"/>
<evidence type="ECO:0008006" key="4">
    <source>
        <dbReference type="Google" id="ProtNLM"/>
    </source>
</evidence>
<dbReference type="GO" id="GO:0004864">
    <property type="term" value="F:protein phosphatase inhibitor activity"/>
    <property type="evidence" value="ECO:0007669"/>
    <property type="project" value="InterPro"/>
</dbReference>
<dbReference type="OrthoDB" id="551302at2759"/>
<proteinExistence type="predicted"/>
<organism evidence="2 3">
    <name type="scientific">Passalora fulva</name>
    <name type="common">Tomato leaf mold</name>
    <name type="synonym">Cladosporium fulvum</name>
    <dbReference type="NCBI Taxonomy" id="5499"/>
    <lineage>
        <taxon>Eukaryota</taxon>
        <taxon>Fungi</taxon>
        <taxon>Dikarya</taxon>
        <taxon>Ascomycota</taxon>
        <taxon>Pezizomycotina</taxon>
        <taxon>Dothideomycetes</taxon>
        <taxon>Dothideomycetidae</taxon>
        <taxon>Mycosphaerellales</taxon>
        <taxon>Mycosphaerellaceae</taxon>
        <taxon>Fulvia</taxon>
    </lineage>
</organism>
<reference evidence="2" key="2">
    <citation type="journal article" date="2022" name="Microb. Genom.">
        <title>A chromosome-scale genome assembly of the tomato pathogen Cladosporium fulvum reveals a compartmentalized genome architecture and the presence of a dispensable chromosome.</title>
        <authorList>
            <person name="Zaccaron A.Z."/>
            <person name="Chen L.H."/>
            <person name="Samaras A."/>
            <person name="Stergiopoulos I."/>
        </authorList>
    </citation>
    <scope>NUCLEOTIDE SEQUENCE</scope>
    <source>
        <strain evidence="2">Race5_Kim</strain>
    </source>
</reference>
<dbReference type="Gene3D" id="6.10.250.1050">
    <property type="match status" value="1"/>
</dbReference>
<feature type="compositionally biased region" description="Low complexity" evidence="1">
    <location>
        <begin position="94"/>
        <end position="106"/>
    </location>
</feature>
<keyword evidence="3" id="KW-1185">Reference proteome</keyword>
<dbReference type="PANTHER" id="PTHR12398:SF20">
    <property type="entry name" value="PROTEIN PHOSPHATASE 1 REGULATORY INHIBITOR SUBUNIT 2"/>
    <property type="match status" value="1"/>
</dbReference>
<feature type="compositionally biased region" description="Polar residues" evidence="1">
    <location>
        <begin position="1"/>
        <end position="12"/>
    </location>
</feature>
<dbReference type="GO" id="GO:0009966">
    <property type="term" value="P:regulation of signal transduction"/>
    <property type="evidence" value="ECO:0007669"/>
    <property type="project" value="InterPro"/>
</dbReference>
<dbReference type="PANTHER" id="PTHR12398">
    <property type="entry name" value="PROTEIN PHOSPHATASE INHIBITOR"/>
    <property type="match status" value="1"/>
</dbReference>
<dbReference type="Proteomes" id="UP000756132">
    <property type="component" value="Chromosome 6"/>
</dbReference>
<dbReference type="GeneID" id="71986835"/>
<feature type="compositionally biased region" description="Polar residues" evidence="1">
    <location>
        <begin position="38"/>
        <end position="60"/>
    </location>
</feature>
<dbReference type="RefSeq" id="XP_047763666.1">
    <property type="nucleotide sequence ID" value="XM_047906105.1"/>
</dbReference>
<dbReference type="InterPro" id="IPR007062">
    <property type="entry name" value="PPI-2"/>
</dbReference>
<name>A0A9Q8UR35_PASFU</name>
<sequence length="283" mass="31490">MAHTAAAQTSPISVPKRPKGILKNSSSYQHASPDDSHISPTTEQPPSFNNNDGQADSSSRPGMPARELSEKELTQMNTEMNAGNGHRRNSGNPRGSISRRQSSQSGNAASATNGQHEEGSMRLKWDEANLYLNEGQMGGKMKIDEPKTPYAGTYDPAEDDDEIATINAEELNVDELDMSKAKPRGRKTSGSRSREGEIPGLDLGEPEMDPLVRRESDGERKVHVDQDQPMDDQGHHGEDENMTVDEREKHKKFEEMRKKHYEMKNIKNLLGHSEDLDVDDDEK</sequence>
<protein>
    <recommendedName>
        <fullName evidence="4">Glc8 protein</fullName>
    </recommendedName>
</protein>
<feature type="region of interest" description="Disordered" evidence="1">
    <location>
        <begin position="139"/>
        <end position="158"/>
    </location>
</feature>
<feature type="region of interest" description="Disordered" evidence="1">
    <location>
        <begin position="264"/>
        <end position="283"/>
    </location>
</feature>
<evidence type="ECO:0000313" key="3">
    <source>
        <dbReference type="Proteomes" id="UP000756132"/>
    </source>
</evidence>
<evidence type="ECO:0000313" key="2">
    <source>
        <dbReference type="EMBL" id="UJO19300.1"/>
    </source>
</evidence>
<dbReference type="OMA" id="SHKSEKH"/>
<dbReference type="KEGG" id="ffu:CLAFUR5_06957"/>
<reference evidence="2" key="1">
    <citation type="submission" date="2021-12" db="EMBL/GenBank/DDBJ databases">
        <authorList>
            <person name="Zaccaron A."/>
            <person name="Stergiopoulos I."/>
        </authorList>
    </citation>
    <scope>NUCLEOTIDE SEQUENCE</scope>
    <source>
        <strain evidence="2">Race5_Kim</strain>
    </source>
</reference>
<feature type="region of interest" description="Disordered" evidence="1">
    <location>
        <begin position="1"/>
        <end position="122"/>
    </location>
</feature>
<feature type="compositionally biased region" description="Basic and acidic residues" evidence="1">
    <location>
        <begin position="210"/>
        <end position="249"/>
    </location>
</feature>